<keyword evidence="3" id="KW-1185">Reference proteome</keyword>
<reference evidence="2" key="1">
    <citation type="journal article" date="2019" name="Environ. Microbiol.">
        <title>Fungal ecological strategies reflected in gene transcription - a case study of two litter decomposers.</title>
        <authorList>
            <person name="Barbi F."/>
            <person name="Kohler A."/>
            <person name="Barry K."/>
            <person name="Baskaran P."/>
            <person name="Daum C."/>
            <person name="Fauchery L."/>
            <person name="Ihrmark K."/>
            <person name="Kuo A."/>
            <person name="LaButti K."/>
            <person name="Lipzen A."/>
            <person name="Morin E."/>
            <person name="Grigoriev I.V."/>
            <person name="Henrissat B."/>
            <person name="Lindahl B."/>
            <person name="Martin F."/>
        </authorList>
    </citation>
    <scope>NUCLEOTIDE SEQUENCE</scope>
    <source>
        <strain evidence="2">JB14</strain>
    </source>
</reference>
<evidence type="ECO:0000259" key="1">
    <source>
        <dbReference type="Pfam" id="PF12937"/>
    </source>
</evidence>
<evidence type="ECO:0000313" key="3">
    <source>
        <dbReference type="Proteomes" id="UP000799118"/>
    </source>
</evidence>
<proteinExistence type="predicted"/>
<feature type="domain" description="F-box" evidence="1">
    <location>
        <begin position="92"/>
        <end position="150"/>
    </location>
</feature>
<accession>A0A6A4H1P6</accession>
<organism evidence="2 3">
    <name type="scientific">Gymnopus androsaceus JB14</name>
    <dbReference type="NCBI Taxonomy" id="1447944"/>
    <lineage>
        <taxon>Eukaryota</taxon>
        <taxon>Fungi</taxon>
        <taxon>Dikarya</taxon>
        <taxon>Basidiomycota</taxon>
        <taxon>Agaricomycotina</taxon>
        <taxon>Agaricomycetes</taxon>
        <taxon>Agaricomycetidae</taxon>
        <taxon>Agaricales</taxon>
        <taxon>Marasmiineae</taxon>
        <taxon>Omphalotaceae</taxon>
        <taxon>Gymnopus</taxon>
    </lineage>
</organism>
<sequence length="166" mass="18923">MCCADCERFDSFQPRVSIPSSISEEPRPGPRRGRPQILEFTKAQQLVLDGEADLEYYAAEIRRLQSKILLIEQKRSRLDGYLEHYRCLAAPIWKIPDEVLGLIFEHVCDGHARLQKIGTEKPSIPVLRFSAVCSHWRAVLHSTPSFWSDFVVSFTADDAVGRVHSL</sequence>
<dbReference type="AlphaFoldDB" id="A0A6A4H1P6"/>
<dbReference type="InterPro" id="IPR001810">
    <property type="entry name" value="F-box_dom"/>
</dbReference>
<dbReference type="OrthoDB" id="3268380at2759"/>
<gene>
    <name evidence="2" type="ORF">BT96DRAFT_888335</name>
</gene>
<dbReference type="Pfam" id="PF12937">
    <property type="entry name" value="F-box-like"/>
    <property type="match status" value="1"/>
</dbReference>
<dbReference type="Gene3D" id="1.20.1280.50">
    <property type="match status" value="1"/>
</dbReference>
<dbReference type="EMBL" id="ML769608">
    <property type="protein sequence ID" value="KAE9391961.1"/>
    <property type="molecule type" value="Genomic_DNA"/>
</dbReference>
<name>A0A6A4H1P6_9AGAR</name>
<evidence type="ECO:0000313" key="2">
    <source>
        <dbReference type="EMBL" id="KAE9391961.1"/>
    </source>
</evidence>
<dbReference type="Proteomes" id="UP000799118">
    <property type="component" value="Unassembled WGS sequence"/>
</dbReference>
<protein>
    <recommendedName>
        <fullName evidence="1">F-box domain-containing protein</fullName>
    </recommendedName>
</protein>